<dbReference type="EMBL" id="JAMAST010000020">
    <property type="protein sequence ID" value="MCL1632721.1"/>
    <property type="molecule type" value="Genomic_DNA"/>
</dbReference>
<sequence>MKNRTESLIFSFSVIQCLSQIESSFIIIESSFIFSEIPLSDHESLIYVFCAASPLGLWAHRESLQEAASVLMLRQDIILLIGAKSARSLLPQDAVASALCTGRTFTGCRLTAIYRPFSMIYRSFLRYLPVIQYDLPVINHHLPVIACFHSFLPESLICLFGWHRRFSCSLAAGDPEASSGRPISAGSSLAR</sequence>
<comment type="caution">
    <text evidence="2">The sequence shown here is derived from an EMBL/GenBank/DDBJ whole genome shotgun (WGS) entry which is preliminary data.</text>
</comment>
<keyword evidence="3" id="KW-1185">Reference proteome</keyword>
<reference evidence="2 3" key="1">
    <citation type="submission" date="2022-05" db="EMBL/GenBank/DDBJ databases">
        <title>Sporolactobacillus sp nov CPB3-1, isolated from tree bark (Mangifera indica L.).</title>
        <authorList>
            <person name="Phuengjayaem S."/>
            <person name="Tanasupawat S."/>
        </authorList>
    </citation>
    <scope>NUCLEOTIDE SEQUENCE [LARGE SCALE GENOMIC DNA]</scope>
    <source>
        <strain evidence="2 3">CPB3-1</strain>
    </source>
</reference>
<evidence type="ECO:0000313" key="2">
    <source>
        <dbReference type="EMBL" id="MCL1632721.1"/>
    </source>
</evidence>
<evidence type="ECO:0000313" key="3">
    <source>
        <dbReference type="Proteomes" id="UP001203004"/>
    </source>
</evidence>
<accession>A0ABT0MCW8</accession>
<name>A0ABT0MCW8_9BACL</name>
<evidence type="ECO:0000256" key="1">
    <source>
        <dbReference type="SAM" id="MobiDB-lite"/>
    </source>
</evidence>
<organism evidence="2 3">
    <name type="scientific">Sporolactobacillus mangiferae</name>
    <dbReference type="NCBI Taxonomy" id="2940498"/>
    <lineage>
        <taxon>Bacteria</taxon>
        <taxon>Bacillati</taxon>
        <taxon>Bacillota</taxon>
        <taxon>Bacilli</taxon>
        <taxon>Bacillales</taxon>
        <taxon>Sporolactobacillaceae</taxon>
        <taxon>Sporolactobacillus</taxon>
    </lineage>
</organism>
<dbReference type="Proteomes" id="UP001203004">
    <property type="component" value="Unassembled WGS sequence"/>
</dbReference>
<proteinExistence type="predicted"/>
<feature type="region of interest" description="Disordered" evidence="1">
    <location>
        <begin position="172"/>
        <end position="191"/>
    </location>
</feature>
<protein>
    <recommendedName>
        <fullName evidence="4">Secreted protein</fullName>
    </recommendedName>
</protein>
<gene>
    <name evidence="2" type="ORF">M3N64_12405</name>
</gene>
<dbReference type="RefSeq" id="WP_249102768.1">
    <property type="nucleotide sequence ID" value="NZ_JAMAST010000020.1"/>
</dbReference>
<evidence type="ECO:0008006" key="4">
    <source>
        <dbReference type="Google" id="ProtNLM"/>
    </source>
</evidence>